<accession>A0ABP3J8F1</accession>
<gene>
    <name evidence="2" type="ORF">GCM10009544_05330</name>
</gene>
<reference evidence="3" key="1">
    <citation type="journal article" date="2019" name="Int. J. Syst. Evol. Microbiol.">
        <title>The Global Catalogue of Microorganisms (GCM) 10K type strain sequencing project: providing services to taxonomists for standard genome sequencing and annotation.</title>
        <authorList>
            <consortium name="The Broad Institute Genomics Platform"/>
            <consortium name="The Broad Institute Genome Sequencing Center for Infectious Disease"/>
            <person name="Wu L."/>
            <person name="Ma J."/>
        </authorList>
    </citation>
    <scope>NUCLEOTIDE SEQUENCE [LARGE SCALE GENOMIC DNA]</scope>
    <source>
        <strain evidence="3">JCM 10649</strain>
    </source>
</reference>
<comment type="caution">
    <text evidence="2">The sequence shown here is derived from an EMBL/GenBank/DDBJ whole genome shotgun (WGS) entry which is preliminary data.</text>
</comment>
<dbReference type="RefSeq" id="WP_344084775.1">
    <property type="nucleotide sequence ID" value="NZ_BAAAHB010000003.1"/>
</dbReference>
<proteinExistence type="predicted"/>
<feature type="compositionally biased region" description="Basic residues" evidence="1">
    <location>
        <begin position="71"/>
        <end position="91"/>
    </location>
</feature>
<evidence type="ECO:0008006" key="4">
    <source>
        <dbReference type="Google" id="ProtNLM"/>
    </source>
</evidence>
<feature type="region of interest" description="Disordered" evidence="1">
    <location>
        <begin position="49"/>
        <end position="91"/>
    </location>
</feature>
<name>A0ABP3J8F1_9ACTN</name>
<evidence type="ECO:0000313" key="2">
    <source>
        <dbReference type="EMBL" id="GAA0445515.1"/>
    </source>
</evidence>
<evidence type="ECO:0000256" key="1">
    <source>
        <dbReference type="SAM" id="MobiDB-lite"/>
    </source>
</evidence>
<evidence type="ECO:0000313" key="3">
    <source>
        <dbReference type="Proteomes" id="UP001499895"/>
    </source>
</evidence>
<dbReference type="Proteomes" id="UP001499895">
    <property type="component" value="Unassembled WGS sequence"/>
</dbReference>
<protein>
    <recommendedName>
        <fullName evidence="4">Secreted protein</fullName>
    </recommendedName>
</protein>
<organism evidence="2 3">
    <name type="scientific">Streptomyces stramineus</name>
    <dbReference type="NCBI Taxonomy" id="173861"/>
    <lineage>
        <taxon>Bacteria</taxon>
        <taxon>Bacillati</taxon>
        <taxon>Actinomycetota</taxon>
        <taxon>Actinomycetes</taxon>
        <taxon>Kitasatosporales</taxon>
        <taxon>Streptomycetaceae</taxon>
        <taxon>Streptomyces</taxon>
    </lineage>
</organism>
<sequence>MQTLTTVVVLLALVALGALVIHALNGQHDERIAAFHYSRFLPGALGRNHRAQQPWLPPKTPGQTPAPAHRGATHGHSRTRHRPVRLHGPRT</sequence>
<keyword evidence="3" id="KW-1185">Reference proteome</keyword>
<dbReference type="EMBL" id="BAAAHB010000003">
    <property type="protein sequence ID" value="GAA0445515.1"/>
    <property type="molecule type" value="Genomic_DNA"/>
</dbReference>